<comment type="similarity">
    <text evidence="1">Belongs to the glycosyl hydrolase 5 (cellulase A) family.</text>
</comment>
<dbReference type="InterPro" id="IPR041036">
    <property type="entry name" value="GH5_C"/>
</dbReference>
<dbReference type="InterPro" id="IPR052066">
    <property type="entry name" value="Glycosphingolipid_Hydrolases"/>
</dbReference>
<keyword evidence="7" id="KW-1185">Reference proteome</keyword>
<gene>
    <name evidence="6" type="ORF">CANVERA_P4334</name>
</gene>
<dbReference type="PANTHER" id="PTHR31308:SF5">
    <property type="entry name" value="ERGOSTERYL-BETA-GLUCOSIDASE"/>
    <property type="match status" value="1"/>
</dbReference>
<protein>
    <recommendedName>
        <fullName evidence="8">Glycosyl hydrolase</fullName>
    </recommendedName>
</protein>
<name>A0A9W4TZE7_9ASCO</name>
<keyword evidence="2" id="KW-0378">Hydrolase</keyword>
<dbReference type="FunFam" id="3.20.20.80:FF:000174">
    <property type="entry name" value="YIR007W-like protein"/>
    <property type="match status" value="1"/>
</dbReference>
<dbReference type="PROSITE" id="PS00659">
    <property type="entry name" value="GLYCOSYL_HYDROL_F5"/>
    <property type="match status" value="1"/>
</dbReference>
<evidence type="ECO:0000256" key="2">
    <source>
        <dbReference type="ARBA" id="ARBA00022801"/>
    </source>
</evidence>
<keyword evidence="3" id="KW-0326">Glycosidase</keyword>
<feature type="domain" description="Glycoside hydrolase family 5" evidence="4">
    <location>
        <begin position="127"/>
        <end position="322"/>
    </location>
</feature>
<accession>A0A9W4TZE7</accession>
<evidence type="ECO:0008006" key="8">
    <source>
        <dbReference type="Google" id="ProtNLM"/>
    </source>
</evidence>
<dbReference type="GO" id="GO:0000272">
    <property type="term" value="P:polysaccharide catabolic process"/>
    <property type="evidence" value="ECO:0007669"/>
    <property type="project" value="InterPro"/>
</dbReference>
<dbReference type="InterPro" id="IPR018087">
    <property type="entry name" value="Glyco_hydro_5_CS"/>
</dbReference>
<evidence type="ECO:0000259" key="5">
    <source>
        <dbReference type="Pfam" id="PF18564"/>
    </source>
</evidence>
<evidence type="ECO:0000256" key="3">
    <source>
        <dbReference type="ARBA" id="ARBA00023295"/>
    </source>
</evidence>
<dbReference type="SUPFAM" id="SSF51445">
    <property type="entry name" value="(Trans)glycosidases"/>
    <property type="match status" value="1"/>
</dbReference>
<dbReference type="PANTHER" id="PTHR31308">
    <property type="match status" value="1"/>
</dbReference>
<dbReference type="GO" id="GO:1904462">
    <property type="term" value="P:ergosteryl 3-beta-D-glucoside catabolic process"/>
    <property type="evidence" value="ECO:0007669"/>
    <property type="project" value="TreeGrafter"/>
</dbReference>
<evidence type="ECO:0000256" key="1">
    <source>
        <dbReference type="ARBA" id="ARBA00005641"/>
    </source>
</evidence>
<proteinExistence type="inferred from homology"/>
<dbReference type="Pfam" id="PF00150">
    <property type="entry name" value="Cellulase"/>
    <property type="match status" value="1"/>
</dbReference>
<dbReference type="GO" id="GO:0050295">
    <property type="term" value="F:steryl-beta-glucosidase activity"/>
    <property type="evidence" value="ECO:0007669"/>
    <property type="project" value="TreeGrafter"/>
</dbReference>
<reference evidence="6" key="1">
    <citation type="submission" date="2022-12" db="EMBL/GenBank/DDBJ databases">
        <authorList>
            <person name="Brejova B."/>
        </authorList>
    </citation>
    <scope>NUCLEOTIDE SEQUENCE</scope>
</reference>
<evidence type="ECO:0000313" key="7">
    <source>
        <dbReference type="Proteomes" id="UP001152885"/>
    </source>
</evidence>
<evidence type="ECO:0000259" key="4">
    <source>
        <dbReference type="Pfam" id="PF00150"/>
    </source>
</evidence>
<feature type="domain" description="Glycoside hydrolase family 5 C-terminal" evidence="5">
    <location>
        <begin position="757"/>
        <end position="832"/>
    </location>
</feature>
<dbReference type="InterPro" id="IPR001547">
    <property type="entry name" value="Glyco_hydro_5"/>
</dbReference>
<sequence>MYAIHDTMKSAKYAREAIHDRLTLYSTSSSISINGVKPLRRKYSNTELIPTTENKAKSIIECVPLETCQGHFINSKTKQRILLKGINIDSQTKIPTKPYMPSYEGDSSDPNNIFFDGDNVSFIGRPFPIEEAKDHLQRIKNWGYNTIRYLITWEAIEHKGPGIYDIEFINYTIEILKIIGEIGGLYVFLEFHQDVWSRFSGGSGAPMWTFYAASLDPKNFVKTEAAILHNDPRFHDSSDTYHKMLWTSNYKRLASLVMFTLFYAGNNYFPNLLINGENIQDYLQNRFFNSINIIWKTINEKLPELIENGTILGFESMNEPNCGLIGHPDLGVLPDYQQLRVGTTPTAFETMKLGMGFTVEVDEYRISVTGPRKYGTKIVDPKGTKAWLSPEEAKKLDAKYGFIRSGNWNIGNCIFANEGIWTWNHKLNLNNLPNLTQEQRLEVTSKCELIEPKFFSDSKYFKNFTGPVPKIIDTEYFVNSNFVEHFVKFKNVIREINPNAFVLLSVPVLELPPNIRRDSRKIIDEKTVYCPHYYDGLSLMFKSWNTKYNVDTLGIMRCKYLNPVLGIVFGERAIRNCIKNQFIEMRKECNENLGEIPILMSETGMPFDMDEKRSYRNGKYISQTAALDAIINALEGAHMSHTFWCYNSSNNHKWGDNWNNEDFSFWSPDDRNLSFEEDLIINSSKASRLISKATKMGQSSSTSSRLSSRSTADSENFEYESDCSSIISSTTSNVFSRQLKKCFPSPDGVRAISAVVRPYLVSSFGKIVAQEFDIKSVKYSLQINIKNAKKPSIIFVPKWHYPFLDYGDIYLTSGSIKYNEELQYIEWHHDDDENNNEDNMTETIIIKNNSGSLEEAKMDGRQLQCPIT</sequence>
<comment type="caution">
    <text evidence="6">The sequence shown here is derived from an EMBL/GenBank/DDBJ whole genome shotgun (WGS) entry which is preliminary data.</text>
</comment>
<dbReference type="Pfam" id="PF18564">
    <property type="entry name" value="Glyco_hydro_5_C"/>
    <property type="match status" value="1"/>
</dbReference>
<dbReference type="EMBL" id="CANTUO010000005">
    <property type="protein sequence ID" value="CAI5759822.1"/>
    <property type="molecule type" value="Genomic_DNA"/>
</dbReference>
<evidence type="ECO:0000313" key="6">
    <source>
        <dbReference type="EMBL" id="CAI5759822.1"/>
    </source>
</evidence>
<dbReference type="AlphaFoldDB" id="A0A9W4TZE7"/>
<dbReference type="InterPro" id="IPR017853">
    <property type="entry name" value="GH"/>
</dbReference>
<organism evidence="6 7">
    <name type="scientific">Candida verbasci</name>
    <dbReference type="NCBI Taxonomy" id="1227364"/>
    <lineage>
        <taxon>Eukaryota</taxon>
        <taxon>Fungi</taxon>
        <taxon>Dikarya</taxon>
        <taxon>Ascomycota</taxon>
        <taxon>Saccharomycotina</taxon>
        <taxon>Pichiomycetes</taxon>
        <taxon>Debaryomycetaceae</taxon>
        <taxon>Candida/Lodderomyces clade</taxon>
        <taxon>Candida</taxon>
    </lineage>
</organism>
<dbReference type="OrthoDB" id="9971853at2759"/>
<dbReference type="Gene3D" id="3.20.20.80">
    <property type="entry name" value="Glycosidases"/>
    <property type="match status" value="2"/>
</dbReference>
<dbReference type="Proteomes" id="UP001152885">
    <property type="component" value="Unassembled WGS sequence"/>
</dbReference>